<sequence>LVSRVPALSAGFSALVATSTVFSIVAIALDRYWAVLSPLHYAMTVTRRRSLAVIGVTWCLSAVLASPHLLMTCETPVFWLTHSLIVLLLGFTFPLIALVLIYVRMYAAAHR</sequence>
<gene>
    <name evidence="13" type="ORF">g.55801</name>
</gene>
<keyword evidence="4 10" id="KW-0812">Transmembrane</keyword>
<dbReference type="PANTHER" id="PTHR24248">
    <property type="entry name" value="ADRENERGIC RECEPTOR-RELATED G-PROTEIN COUPLED RECEPTOR"/>
    <property type="match status" value="1"/>
</dbReference>
<evidence type="ECO:0000256" key="3">
    <source>
        <dbReference type="ARBA" id="ARBA00022475"/>
    </source>
</evidence>
<organism evidence="13">
    <name type="scientific">Homalodisca liturata</name>
    <dbReference type="NCBI Taxonomy" id="320908"/>
    <lineage>
        <taxon>Eukaryota</taxon>
        <taxon>Metazoa</taxon>
        <taxon>Ecdysozoa</taxon>
        <taxon>Arthropoda</taxon>
        <taxon>Hexapoda</taxon>
        <taxon>Insecta</taxon>
        <taxon>Pterygota</taxon>
        <taxon>Neoptera</taxon>
        <taxon>Paraneoptera</taxon>
        <taxon>Hemiptera</taxon>
        <taxon>Auchenorrhyncha</taxon>
        <taxon>Membracoidea</taxon>
        <taxon>Cicadellidae</taxon>
        <taxon>Cicadellinae</taxon>
        <taxon>Proconiini</taxon>
        <taxon>Homalodisca</taxon>
    </lineage>
</organism>
<dbReference type="PROSITE" id="PS50262">
    <property type="entry name" value="G_PROTEIN_RECEP_F1_2"/>
    <property type="match status" value="1"/>
</dbReference>
<dbReference type="GO" id="GO:0005886">
    <property type="term" value="C:plasma membrane"/>
    <property type="evidence" value="ECO:0007669"/>
    <property type="project" value="UniProtKB-SubCell"/>
</dbReference>
<evidence type="ECO:0000256" key="6">
    <source>
        <dbReference type="ARBA" id="ARBA00023040"/>
    </source>
</evidence>
<dbReference type="EMBL" id="GECU01029352">
    <property type="protein sequence ID" value="JAS78354.1"/>
    <property type="molecule type" value="Transcribed_RNA"/>
</dbReference>
<feature type="domain" description="G-protein coupled receptors family 1 profile" evidence="12">
    <location>
        <begin position="1"/>
        <end position="111"/>
    </location>
</feature>
<comment type="similarity">
    <text evidence="2 10">Belongs to the G-protein coupled receptor 1 family.</text>
</comment>
<keyword evidence="7 11" id="KW-0472">Membrane</keyword>
<feature type="non-terminal residue" evidence="13">
    <location>
        <position position="1"/>
    </location>
</feature>
<evidence type="ECO:0000256" key="5">
    <source>
        <dbReference type="ARBA" id="ARBA00022989"/>
    </source>
</evidence>
<evidence type="ECO:0000256" key="1">
    <source>
        <dbReference type="ARBA" id="ARBA00004651"/>
    </source>
</evidence>
<dbReference type="GO" id="GO:0004930">
    <property type="term" value="F:G protein-coupled receptor activity"/>
    <property type="evidence" value="ECO:0007669"/>
    <property type="project" value="UniProtKB-KW"/>
</dbReference>
<accession>A0A1B6HUJ8</accession>
<feature type="transmembrane region" description="Helical" evidence="11">
    <location>
        <begin position="6"/>
        <end position="29"/>
    </location>
</feature>
<keyword evidence="6 10" id="KW-0297">G-protein coupled receptor</keyword>
<dbReference type="SUPFAM" id="SSF81321">
    <property type="entry name" value="Family A G protein-coupled receptor-like"/>
    <property type="match status" value="1"/>
</dbReference>
<feature type="non-terminal residue" evidence="13">
    <location>
        <position position="111"/>
    </location>
</feature>
<dbReference type="Gene3D" id="1.20.1070.10">
    <property type="entry name" value="Rhodopsin 7-helix transmembrane proteins"/>
    <property type="match status" value="1"/>
</dbReference>
<evidence type="ECO:0000256" key="2">
    <source>
        <dbReference type="ARBA" id="ARBA00010663"/>
    </source>
</evidence>
<evidence type="ECO:0000313" key="13">
    <source>
        <dbReference type="EMBL" id="JAS78354.1"/>
    </source>
</evidence>
<keyword evidence="3" id="KW-1003">Cell membrane</keyword>
<evidence type="ECO:0000259" key="12">
    <source>
        <dbReference type="PROSITE" id="PS50262"/>
    </source>
</evidence>
<dbReference type="InterPro" id="IPR017452">
    <property type="entry name" value="GPCR_Rhodpsn_7TM"/>
</dbReference>
<dbReference type="Pfam" id="PF00001">
    <property type="entry name" value="7tm_1"/>
    <property type="match status" value="1"/>
</dbReference>
<protein>
    <recommendedName>
        <fullName evidence="12">G-protein coupled receptors family 1 profile domain-containing protein</fullName>
    </recommendedName>
</protein>
<feature type="transmembrane region" description="Helical" evidence="11">
    <location>
        <begin position="77"/>
        <end position="103"/>
    </location>
</feature>
<evidence type="ECO:0000256" key="9">
    <source>
        <dbReference type="ARBA" id="ARBA00023224"/>
    </source>
</evidence>
<name>A0A1B6HUJ8_9HEMI</name>
<proteinExistence type="inferred from homology"/>
<evidence type="ECO:0000256" key="7">
    <source>
        <dbReference type="ARBA" id="ARBA00023136"/>
    </source>
</evidence>
<comment type="subcellular location">
    <subcellularLocation>
        <location evidence="1">Cell membrane</location>
        <topology evidence="1">Multi-pass membrane protein</topology>
    </subcellularLocation>
</comment>
<evidence type="ECO:0000256" key="10">
    <source>
        <dbReference type="RuleBase" id="RU000688"/>
    </source>
</evidence>
<dbReference type="AlphaFoldDB" id="A0A1B6HUJ8"/>
<dbReference type="PRINTS" id="PR00237">
    <property type="entry name" value="GPCRRHODOPSN"/>
</dbReference>
<evidence type="ECO:0000256" key="8">
    <source>
        <dbReference type="ARBA" id="ARBA00023170"/>
    </source>
</evidence>
<keyword evidence="9 10" id="KW-0807">Transducer</keyword>
<evidence type="ECO:0000256" key="11">
    <source>
        <dbReference type="SAM" id="Phobius"/>
    </source>
</evidence>
<keyword evidence="5 11" id="KW-1133">Transmembrane helix</keyword>
<dbReference type="InterPro" id="IPR000276">
    <property type="entry name" value="GPCR_Rhodpsn"/>
</dbReference>
<keyword evidence="8 10" id="KW-0675">Receptor</keyword>
<feature type="transmembrane region" description="Helical" evidence="11">
    <location>
        <begin position="50"/>
        <end position="71"/>
    </location>
</feature>
<dbReference type="PROSITE" id="PS00237">
    <property type="entry name" value="G_PROTEIN_RECEP_F1_1"/>
    <property type="match status" value="1"/>
</dbReference>
<reference evidence="13" key="1">
    <citation type="submission" date="2015-11" db="EMBL/GenBank/DDBJ databases">
        <title>De novo transcriptome assembly of four potential Pierce s Disease insect vectors from Arizona vineyards.</title>
        <authorList>
            <person name="Tassone E.E."/>
        </authorList>
    </citation>
    <scope>NUCLEOTIDE SEQUENCE</scope>
</reference>
<evidence type="ECO:0000256" key="4">
    <source>
        <dbReference type="ARBA" id="ARBA00022692"/>
    </source>
</evidence>